<protein>
    <recommendedName>
        <fullName evidence="4">Large ribosomal subunit protein uL10m</fullName>
    </recommendedName>
    <alternativeName>
        <fullName evidence="5">39S ribosomal protein L10, mitochondrial</fullName>
    </alternativeName>
</protein>
<evidence type="ECO:0000256" key="4">
    <source>
        <dbReference type="ARBA" id="ARBA00035707"/>
    </source>
</evidence>
<organism evidence="6 7">
    <name type="scientific">Merluccius polli</name>
    <name type="common">Benguela hake</name>
    <name type="synonym">Merluccius cadenati</name>
    <dbReference type="NCBI Taxonomy" id="89951"/>
    <lineage>
        <taxon>Eukaryota</taxon>
        <taxon>Metazoa</taxon>
        <taxon>Chordata</taxon>
        <taxon>Craniata</taxon>
        <taxon>Vertebrata</taxon>
        <taxon>Euteleostomi</taxon>
        <taxon>Actinopterygii</taxon>
        <taxon>Neopterygii</taxon>
        <taxon>Teleostei</taxon>
        <taxon>Neoteleostei</taxon>
        <taxon>Acanthomorphata</taxon>
        <taxon>Zeiogadaria</taxon>
        <taxon>Gadariae</taxon>
        <taxon>Gadiformes</taxon>
        <taxon>Gadoidei</taxon>
        <taxon>Merlucciidae</taxon>
        <taxon>Merluccius</taxon>
    </lineage>
</organism>
<dbReference type="InterPro" id="IPR047865">
    <property type="entry name" value="Ribosomal_uL10_bac_type"/>
</dbReference>
<comment type="caution">
    <text evidence="6">The sequence shown here is derived from an EMBL/GenBank/DDBJ whole genome shotgun (WGS) entry which is preliminary data.</text>
</comment>
<dbReference type="EMBL" id="JAOPHQ010000960">
    <property type="protein sequence ID" value="KAK0152535.1"/>
    <property type="molecule type" value="Genomic_DNA"/>
</dbReference>
<dbReference type="SUPFAM" id="SSF160369">
    <property type="entry name" value="Ribosomal protein L10-like"/>
    <property type="match status" value="1"/>
</dbReference>
<dbReference type="Gene3D" id="3.30.70.1730">
    <property type="match status" value="1"/>
</dbReference>
<comment type="similarity">
    <text evidence="1">Belongs to the universal ribosomal protein uL10 family.</text>
</comment>
<sequence>MNRSVVSCIQQNALQHHNIAQMSTCCHYPPPCTSGWLPLSQCGRVRHMSKSVTRHRRPMHIIKQKLLAVTEYIPPRRVAAGAYPSQDKKVEVVSDTEPAGLRESGLVLLLKKEVKKVFEDCKMIAVLQNNASNSEDMLTLRHRLHKHSLTVKFFPNEVIRTFLKDSQYCNMAPLFIGQTVLIVSKQGKVKEMLSTLRGSPQMVLLGACIDGTLLSAQGVQHYAKLPSVTTVQGELVSGLTMLTSRTASMLQHHPAHLSALLRQYVRQQEAPAAEPGAKAGEGEGAVA</sequence>
<dbReference type="PANTHER" id="PTHR11560">
    <property type="entry name" value="39S RIBOSOMAL PROTEIN L10, MITOCHONDRIAL"/>
    <property type="match status" value="1"/>
</dbReference>
<evidence type="ECO:0000256" key="5">
    <source>
        <dbReference type="ARBA" id="ARBA00035716"/>
    </source>
</evidence>
<gene>
    <name evidence="6" type="primary">mrpl10</name>
    <name evidence="6" type="ORF">N1851_005945</name>
</gene>
<keyword evidence="3" id="KW-0687">Ribonucleoprotein</keyword>
<dbReference type="GO" id="GO:1990904">
    <property type="term" value="C:ribonucleoprotein complex"/>
    <property type="evidence" value="ECO:0007669"/>
    <property type="project" value="UniProtKB-KW"/>
</dbReference>
<dbReference type="CDD" id="cd05797">
    <property type="entry name" value="Ribosomal_L10"/>
    <property type="match status" value="1"/>
</dbReference>
<dbReference type="Pfam" id="PF00466">
    <property type="entry name" value="Ribosomal_L10"/>
    <property type="match status" value="1"/>
</dbReference>
<keyword evidence="2 6" id="KW-0689">Ribosomal protein</keyword>
<evidence type="ECO:0000313" key="6">
    <source>
        <dbReference type="EMBL" id="KAK0152535.1"/>
    </source>
</evidence>
<dbReference type="InterPro" id="IPR001790">
    <property type="entry name" value="Ribosomal_uL10"/>
</dbReference>
<accession>A0AA47N6E1</accession>
<evidence type="ECO:0000256" key="3">
    <source>
        <dbReference type="ARBA" id="ARBA00023274"/>
    </source>
</evidence>
<dbReference type="AlphaFoldDB" id="A0AA47N6E1"/>
<evidence type="ECO:0000313" key="7">
    <source>
        <dbReference type="Proteomes" id="UP001174136"/>
    </source>
</evidence>
<dbReference type="InterPro" id="IPR043141">
    <property type="entry name" value="Ribosomal_uL10-like_sf"/>
</dbReference>
<reference evidence="6" key="1">
    <citation type="journal article" date="2023" name="Front. Mar. Sci.">
        <title>A new Merluccius polli reference genome to investigate the effects of global change in West African waters.</title>
        <authorList>
            <person name="Mateo J.L."/>
            <person name="Blanco-Fernandez C."/>
            <person name="Garcia-Vazquez E."/>
            <person name="Machado-Schiaffino G."/>
        </authorList>
    </citation>
    <scope>NUCLEOTIDE SEQUENCE</scope>
    <source>
        <strain evidence="6">C29</strain>
        <tissue evidence="6">Fin</tissue>
    </source>
</reference>
<name>A0AA47N6E1_MERPO</name>
<keyword evidence="7" id="KW-1185">Reference proteome</keyword>
<dbReference type="Proteomes" id="UP001174136">
    <property type="component" value="Unassembled WGS sequence"/>
</dbReference>
<evidence type="ECO:0000256" key="1">
    <source>
        <dbReference type="ARBA" id="ARBA00008889"/>
    </source>
</evidence>
<proteinExistence type="inferred from homology"/>
<evidence type="ECO:0000256" key="2">
    <source>
        <dbReference type="ARBA" id="ARBA00022980"/>
    </source>
</evidence>
<dbReference type="GO" id="GO:0005840">
    <property type="term" value="C:ribosome"/>
    <property type="evidence" value="ECO:0007669"/>
    <property type="project" value="UniProtKB-KW"/>
</dbReference>